<keyword evidence="4" id="KW-0378">Hydrolase</keyword>
<feature type="transmembrane region" description="Helical" evidence="7">
    <location>
        <begin position="30"/>
        <end position="53"/>
    </location>
</feature>
<dbReference type="EMBL" id="LAZR01032319">
    <property type="protein sequence ID" value="KKL51238.1"/>
    <property type="molecule type" value="Genomic_DNA"/>
</dbReference>
<keyword evidence="2" id="KW-0645">Protease</keyword>
<feature type="non-terminal residue" evidence="9">
    <location>
        <position position="313"/>
    </location>
</feature>
<dbReference type="AlphaFoldDB" id="A0A0F9CPD9"/>
<comment type="caution">
    <text evidence="9">The sequence shown here is derived from an EMBL/GenBank/DDBJ whole genome shotgun (WGS) entry which is preliminary data.</text>
</comment>
<proteinExistence type="predicted"/>
<keyword evidence="5" id="KW-0862">Zinc</keyword>
<feature type="transmembrane region" description="Helical" evidence="7">
    <location>
        <begin position="205"/>
        <end position="227"/>
    </location>
</feature>
<protein>
    <recommendedName>
        <fullName evidence="8">Peptidase M48 domain-containing protein</fullName>
    </recommendedName>
</protein>
<dbReference type="InterPro" id="IPR001915">
    <property type="entry name" value="Peptidase_M48"/>
</dbReference>
<evidence type="ECO:0000256" key="2">
    <source>
        <dbReference type="ARBA" id="ARBA00022670"/>
    </source>
</evidence>
<name>A0A0F9CPD9_9ZZZZ</name>
<sequence length="313" mass="33533">MPAMQILVVAGFVVAMSLMPASGPDPAPPAWWLPALLAAGYVAVAYSATRLTAGLGLRRLMRSQGGPPRLGKVPVALALATQVYLVAGLAGLMLLGWGDLVFHRLALGAVPLAPKVLAVAPFVLALCVHWWTIYPLQRALRMQLSQDLAMAGEPVPRTWSRGEFLGLNIRHSLLFVAVPAGAIVLMLDILAWAQSANWLGSDVAGVIGVLASGCVLLLAPAAIVRIWRAYPLPAGPLRAELDDRCRRMKLTCREILVWQTGGTIANAGVMGLIGPVRYVLLSDVLLERMDDEQVEAIFAHEAGHVACRHIPYM</sequence>
<dbReference type="GO" id="GO:0046872">
    <property type="term" value="F:metal ion binding"/>
    <property type="evidence" value="ECO:0007669"/>
    <property type="project" value="UniProtKB-KW"/>
</dbReference>
<feature type="domain" description="Peptidase M48" evidence="8">
    <location>
        <begin position="263"/>
        <end position="310"/>
    </location>
</feature>
<keyword evidence="7" id="KW-1133">Transmembrane helix</keyword>
<evidence type="ECO:0000256" key="1">
    <source>
        <dbReference type="ARBA" id="ARBA00001947"/>
    </source>
</evidence>
<evidence type="ECO:0000259" key="8">
    <source>
        <dbReference type="Pfam" id="PF01435"/>
    </source>
</evidence>
<dbReference type="Gene3D" id="3.30.2010.10">
    <property type="entry name" value="Metalloproteases ('zincins'), catalytic domain"/>
    <property type="match status" value="1"/>
</dbReference>
<evidence type="ECO:0000256" key="4">
    <source>
        <dbReference type="ARBA" id="ARBA00022801"/>
    </source>
</evidence>
<evidence type="ECO:0000256" key="7">
    <source>
        <dbReference type="SAM" id="Phobius"/>
    </source>
</evidence>
<keyword evidence="6" id="KW-0482">Metalloprotease</keyword>
<comment type="cofactor">
    <cofactor evidence="1">
        <name>Zn(2+)</name>
        <dbReference type="ChEBI" id="CHEBI:29105"/>
    </cofactor>
</comment>
<dbReference type="GO" id="GO:0006508">
    <property type="term" value="P:proteolysis"/>
    <property type="evidence" value="ECO:0007669"/>
    <property type="project" value="UniProtKB-KW"/>
</dbReference>
<feature type="transmembrane region" description="Helical" evidence="7">
    <location>
        <begin position="73"/>
        <end position="96"/>
    </location>
</feature>
<feature type="transmembrane region" description="Helical" evidence="7">
    <location>
        <begin position="173"/>
        <end position="193"/>
    </location>
</feature>
<evidence type="ECO:0000256" key="3">
    <source>
        <dbReference type="ARBA" id="ARBA00022723"/>
    </source>
</evidence>
<keyword evidence="7" id="KW-0472">Membrane</keyword>
<accession>A0A0F9CPD9</accession>
<reference evidence="9" key="1">
    <citation type="journal article" date="2015" name="Nature">
        <title>Complex archaea that bridge the gap between prokaryotes and eukaryotes.</title>
        <authorList>
            <person name="Spang A."/>
            <person name="Saw J.H."/>
            <person name="Jorgensen S.L."/>
            <person name="Zaremba-Niedzwiedzka K."/>
            <person name="Martijn J."/>
            <person name="Lind A.E."/>
            <person name="van Eijk R."/>
            <person name="Schleper C."/>
            <person name="Guy L."/>
            <person name="Ettema T.J."/>
        </authorList>
    </citation>
    <scope>NUCLEOTIDE SEQUENCE</scope>
</reference>
<evidence type="ECO:0000256" key="5">
    <source>
        <dbReference type="ARBA" id="ARBA00022833"/>
    </source>
</evidence>
<evidence type="ECO:0000313" key="9">
    <source>
        <dbReference type="EMBL" id="KKL51238.1"/>
    </source>
</evidence>
<evidence type="ECO:0000256" key="6">
    <source>
        <dbReference type="ARBA" id="ARBA00023049"/>
    </source>
</evidence>
<dbReference type="GO" id="GO:0004222">
    <property type="term" value="F:metalloendopeptidase activity"/>
    <property type="evidence" value="ECO:0007669"/>
    <property type="project" value="InterPro"/>
</dbReference>
<feature type="transmembrane region" description="Helical" evidence="7">
    <location>
        <begin position="256"/>
        <end position="280"/>
    </location>
</feature>
<organism evidence="9">
    <name type="scientific">marine sediment metagenome</name>
    <dbReference type="NCBI Taxonomy" id="412755"/>
    <lineage>
        <taxon>unclassified sequences</taxon>
        <taxon>metagenomes</taxon>
        <taxon>ecological metagenomes</taxon>
    </lineage>
</organism>
<keyword evidence="3" id="KW-0479">Metal-binding</keyword>
<dbReference type="Pfam" id="PF01435">
    <property type="entry name" value="Peptidase_M48"/>
    <property type="match status" value="1"/>
</dbReference>
<feature type="transmembrane region" description="Helical" evidence="7">
    <location>
        <begin position="116"/>
        <end position="136"/>
    </location>
</feature>
<gene>
    <name evidence="9" type="ORF">LCGC14_2297500</name>
</gene>
<keyword evidence="7" id="KW-0812">Transmembrane</keyword>